<evidence type="ECO:0000256" key="3">
    <source>
        <dbReference type="ARBA" id="ARBA00022960"/>
    </source>
</evidence>
<evidence type="ECO:0000256" key="7">
    <source>
        <dbReference type="SAM" id="Phobius"/>
    </source>
</evidence>
<dbReference type="GO" id="GO:0018104">
    <property type="term" value="P:peptidoglycan-protein cross-linking"/>
    <property type="evidence" value="ECO:0007669"/>
    <property type="project" value="TreeGrafter"/>
</dbReference>
<dbReference type="InterPro" id="IPR005490">
    <property type="entry name" value="LD_TPept_cat_dom"/>
</dbReference>
<dbReference type="Pfam" id="PF03734">
    <property type="entry name" value="YkuD"/>
    <property type="match status" value="1"/>
</dbReference>
<dbReference type="InterPro" id="IPR038063">
    <property type="entry name" value="Transpep_catalytic_dom"/>
</dbReference>
<evidence type="ECO:0000256" key="1">
    <source>
        <dbReference type="ARBA" id="ARBA00004752"/>
    </source>
</evidence>
<dbReference type="CDD" id="cd16913">
    <property type="entry name" value="YkuD_like"/>
    <property type="match status" value="1"/>
</dbReference>
<feature type="region of interest" description="Disordered" evidence="6">
    <location>
        <begin position="56"/>
        <end position="81"/>
    </location>
</feature>
<keyword evidence="4" id="KW-0573">Peptidoglycan synthesis</keyword>
<comment type="caution">
    <text evidence="9">The sequence shown here is derived from an EMBL/GenBank/DDBJ whole genome shotgun (WGS) entry which is preliminary data.</text>
</comment>
<sequence length="316" mass="35414">MKKNTKIKSNKDLVKILTISVIVFTLLLLIYLAGQSFIKNDSFNLNTPLSPIEIETSSSTEENLSSTETTSTTTEETASTTKDTVSIITKSGKYVEVIDSCDAHFGGTCVRARACPSVNCPVVTSLRTGMVLKSTGEITEADGVEWSHIVFDEWVRYSDRLASEWYVSTEYLKDLTSEKTRYAKDAKVENLTNKKIIVDRSEQKLYAYDGDTLFMEVLVSTGLDDLPTPRGNFNIFEKTPSRYMQGPLPGISEQYYDLPGVPWTMYFTYQGGAIHGAYWHDKFGSQWSHGCVNLVPTDSEKLYEWADLGTTVVVRD</sequence>
<comment type="pathway">
    <text evidence="1">Cell wall biogenesis; peptidoglycan biosynthesis.</text>
</comment>
<dbReference type="AlphaFoldDB" id="A0A644T5S4"/>
<dbReference type="SUPFAM" id="SSF141523">
    <property type="entry name" value="L,D-transpeptidase catalytic domain-like"/>
    <property type="match status" value="1"/>
</dbReference>
<proteinExistence type="predicted"/>
<dbReference type="PANTHER" id="PTHR30582">
    <property type="entry name" value="L,D-TRANSPEPTIDASE"/>
    <property type="match status" value="1"/>
</dbReference>
<evidence type="ECO:0000256" key="6">
    <source>
        <dbReference type="SAM" id="MobiDB-lite"/>
    </source>
</evidence>
<dbReference type="EMBL" id="VSSQ01000017">
    <property type="protein sequence ID" value="MPL62285.1"/>
    <property type="molecule type" value="Genomic_DNA"/>
</dbReference>
<dbReference type="GO" id="GO:0016740">
    <property type="term" value="F:transferase activity"/>
    <property type="evidence" value="ECO:0007669"/>
    <property type="project" value="UniProtKB-KW"/>
</dbReference>
<feature type="domain" description="L,D-TPase catalytic" evidence="8">
    <location>
        <begin position="194"/>
        <end position="315"/>
    </location>
</feature>
<evidence type="ECO:0000256" key="2">
    <source>
        <dbReference type="ARBA" id="ARBA00022679"/>
    </source>
</evidence>
<keyword evidence="3" id="KW-0133">Cell shape</keyword>
<evidence type="ECO:0000256" key="4">
    <source>
        <dbReference type="ARBA" id="ARBA00022984"/>
    </source>
</evidence>
<keyword evidence="5" id="KW-0961">Cell wall biogenesis/degradation</keyword>
<dbReference type="GO" id="GO:0071555">
    <property type="term" value="P:cell wall organization"/>
    <property type="evidence" value="ECO:0007669"/>
    <property type="project" value="UniProtKB-KW"/>
</dbReference>
<protein>
    <recommendedName>
        <fullName evidence="8">L,D-TPase catalytic domain-containing protein</fullName>
    </recommendedName>
</protein>
<organism evidence="9">
    <name type="scientific">bioreactor metagenome</name>
    <dbReference type="NCBI Taxonomy" id="1076179"/>
    <lineage>
        <taxon>unclassified sequences</taxon>
        <taxon>metagenomes</taxon>
        <taxon>ecological metagenomes</taxon>
    </lineage>
</organism>
<evidence type="ECO:0000259" key="8">
    <source>
        <dbReference type="PROSITE" id="PS52029"/>
    </source>
</evidence>
<dbReference type="UniPathway" id="UPA00219"/>
<dbReference type="GO" id="GO:0005576">
    <property type="term" value="C:extracellular region"/>
    <property type="evidence" value="ECO:0007669"/>
    <property type="project" value="TreeGrafter"/>
</dbReference>
<keyword evidence="7" id="KW-0812">Transmembrane</keyword>
<keyword evidence="7" id="KW-1133">Transmembrane helix</keyword>
<dbReference type="GO" id="GO:0071972">
    <property type="term" value="F:peptidoglycan L,D-transpeptidase activity"/>
    <property type="evidence" value="ECO:0007669"/>
    <property type="project" value="TreeGrafter"/>
</dbReference>
<dbReference type="PANTHER" id="PTHR30582:SF2">
    <property type="entry name" value="L,D-TRANSPEPTIDASE YCIB-RELATED"/>
    <property type="match status" value="1"/>
</dbReference>
<dbReference type="GO" id="GO:0008360">
    <property type="term" value="P:regulation of cell shape"/>
    <property type="evidence" value="ECO:0007669"/>
    <property type="project" value="UniProtKB-KW"/>
</dbReference>
<dbReference type="PROSITE" id="PS52029">
    <property type="entry name" value="LD_TPASE"/>
    <property type="match status" value="1"/>
</dbReference>
<keyword evidence="7" id="KW-0472">Membrane</keyword>
<reference evidence="9" key="1">
    <citation type="submission" date="2019-08" db="EMBL/GenBank/DDBJ databases">
        <authorList>
            <person name="Kucharzyk K."/>
            <person name="Murdoch R.W."/>
            <person name="Higgins S."/>
            <person name="Loffler F."/>
        </authorList>
    </citation>
    <scope>NUCLEOTIDE SEQUENCE</scope>
</reference>
<keyword evidence="2" id="KW-0808">Transferase</keyword>
<evidence type="ECO:0000256" key="5">
    <source>
        <dbReference type="ARBA" id="ARBA00023316"/>
    </source>
</evidence>
<dbReference type="Gene3D" id="2.40.440.10">
    <property type="entry name" value="L,D-transpeptidase catalytic domain-like"/>
    <property type="match status" value="1"/>
</dbReference>
<accession>A0A644T5S4</accession>
<feature type="transmembrane region" description="Helical" evidence="7">
    <location>
        <begin position="12"/>
        <end position="34"/>
    </location>
</feature>
<dbReference type="InterPro" id="IPR050979">
    <property type="entry name" value="LD-transpeptidase"/>
</dbReference>
<name>A0A644T5S4_9ZZZZ</name>
<evidence type="ECO:0000313" key="9">
    <source>
        <dbReference type="EMBL" id="MPL62285.1"/>
    </source>
</evidence>
<gene>
    <name evidence="9" type="ORF">SDC9_07897</name>
</gene>